<feature type="region of interest" description="Disordered" evidence="1">
    <location>
        <begin position="600"/>
        <end position="645"/>
    </location>
</feature>
<evidence type="ECO:0000256" key="1">
    <source>
        <dbReference type="SAM" id="MobiDB-lite"/>
    </source>
</evidence>
<dbReference type="Pfam" id="PF13810">
    <property type="entry name" value="DUF4185"/>
    <property type="match status" value="1"/>
</dbReference>
<gene>
    <name evidence="3" type="ORF">FALBO_13285</name>
</gene>
<dbReference type="OrthoDB" id="5326588at2759"/>
<proteinExistence type="predicted"/>
<evidence type="ECO:0000313" key="3">
    <source>
        <dbReference type="EMBL" id="KAF4459949.1"/>
    </source>
</evidence>
<feature type="compositionally biased region" description="Low complexity" evidence="1">
    <location>
        <begin position="621"/>
        <end position="640"/>
    </location>
</feature>
<feature type="compositionally biased region" description="Basic residues" evidence="1">
    <location>
        <begin position="844"/>
        <end position="862"/>
    </location>
</feature>
<comment type="caution">
    <text evidence="3">The sequence shown here is derived from an EMBL/GenBank/DDBJ whole genome shotgun (WGS) entry which is preliminary data.</text>
</comment>
<organism evidence="3 4">
    <name type="scientific">Fusarium albosuccineum</name>
    <dbReference type="NCBI Taxonomy" id="1237068"/>
    <lineage>
        <taxon>Eukaryota</taxon>
        <taxon>Fungi</taxon>
        <taxon>Dikarya</taxon>
        <taxon>Ascomycota</taxon>
        <taxon>Pezizomycotina</taxon>
        <taxon>Sordariomycetes</taxon>
        <taxon>Hypocreomycetidae</taxon>
        <taxon>Hypocreales</taxon>
        <taxon>Nectriaceae</taxon>
        <taxon>Fusarium</taxon>
        <taxon>Fusarium decemcellulare species complex</taxon>
    </lineage>
</organism>
<keyword evidence="4" id="KW-1185">Reference proteome</keyword>
<feature type="domain" description="DUF4185" evidence="2">
    <location>
        <begin position="183"/>
        <end position="335"/>
    </location>
</feature>
<accession>A0A8H4L2D0</accession>
<dbReference type="Proteomes" id="UP000554235">
    <property type="component" value="Unassembled WGS sequence"/>
</dbReference>
<name>A0A8H4L2D0_9HYPO</name>
<dbReference type="InterPro" id="IPR025442">
    <property type="entry name" value="DUF4185"/>
</dbReference>
<dbReference type="EMBL" id="JAADYS010002052">
    <property type="protein sequence ID" value="KAF4459949.1"/>
    <property type="molecule type" value="Genomic_DNA"/>
</dbReference>
<protein>
    <submittedName>
        <fullName evidence="3">Mfs allantoate</fullName>
    </submittedName>
</protein>
<evidence type="ECO:0000313" key="4">
    <source>
        <dbReference type="Proteomes" id="UP000554235"/>
    </source>
</evidence>
<sequence length="1694" mass="196252">MVVDNTQPEGENPIGEVEVEFLGHQVADNSCSRRDLGFTGKLQGKWYAVYGDTLWCAKGVTDVADDTEGFHGMVRNSLSAVTDDPLVVHDLHLNDDEPVAHQKQFVPFNEDWGETNLFGFGGTSIVETDEENGIAALYYLVNDAEHYKGAGVARIELVDDVPTVTHRYGENGWWWNGDCVPKYGDVATYKDVNSGYIYVYGNPPNCECEWPAKLYVYMARVRAADAFDLDKYEYWWGREEGWKNEVLTTFNCETAVMWGVGQGQIVYNEHFQTYIYVHLDLGGTVQLRTAPSPEGPWTESKEIFKSPPIDNGLVYAGVAYPHLDETGKTLTIGFTNNNNTQAIPIGDTQRCSKEATNANGLFCWRHAKQVHALYAGYKRRNARLDSLDDEAPDYLRESDVPLANDTFKYLDNDKALSAVYSHLLEKYVLLGQVIEARKVHHKHFYSISYDYGHQAYLDRLSSQRHIVNVAMGRVQKRLTEVLHEKEHWFAWVREVQEEEEATREKEQKKVKQEAALFRRHWKKLEARQERARQKEDEKLQDAFLEEAYRERMELDEEAWDPISDIDFDSRHRYIDLIKHFLWMEMLEVDEGTGLEEKTEGLDLADESPAPSKKGKKKAKAKTGASKAGGSNAGRRGSAESTQRGQRKLLAMQEGGETGDGAELPEPDKKNIETEAEMRKRLREGVKKNFDNVWGFQLVGTLENPHETHQKTAPMTKDEVESVVKDIREIKLLLFCRFLLARASMLPAALRANSVEEFLNDSEITESDLRDLCLKVEEPSLQDIRDACADFARGDEADDEDLDVAEEEDDDDETFEELLNDDRRYRHLHTQNWLLDKFLAQDKKRTQKKKKRSKTKSRSPKKTKVTICGKSIWNHASERAMSRDGWLQFSVIAKDCDLKHAVQLCRNWAEFSDLNLLTLWQYFPASNWASWGNNRLIQQLQELGFFPYFVDFDAEQNTRHNQVGGRGQARRQHDIVEARNIIVGHMKRNDPITRRFLQYLSMRTGEVLILVRDGKTGRVITAPPDEQLWTYRKKQGLGRASKNEWSNFLEVGPEYFDLTDLLREWRFSFDDYYDVFIWDFVPGQSCMDMYNVTITELRNAWRITHPRDVYHHMERILRSLTREQDTMRTRQIKPGEKVESLWDTIMDERSQFKLLDINGKGMTCRGGEELDTSPYMFYNKVNVAEDEILFPDEKTSNKKNVPFREIRNGINRIEDGVLPSTIRHLAKGMEAFSKGKDPMAALHRAKDTDDDTIWALPKIWVTGLKQVRRDMPSAEQRRLLRRTGLETTHRSISLEERLEISDPMEIMERDRSFGFKESFHEGDLEPDATKKFQEVQDKIGIMLRTSHIGPTDWIWFLAEILDWLNLRADYDDYVQDPSAPWPHSFIDQDLVRAFAAVAMFFPEPDVTTQVTQFINSSQCTEFKNSLLFDPKERGKTRPDRRDRTSYKFRDPAFWTEWKEFLKTKSYFADVYPMDWSMTVRPIVARLYRAGVVAPAYYQNDPEVVAGMATANTEPHRPGKLDFFINYEDRYGNFPMEFPPSFITPDQWPKLMPRAEEFAKKHENARFALLRLWSAPHFYPLMVGLMNRQGTSFLDSAGRSWEWKFVPKDMPGSEFSAHHTTGRRLELIRSKIGDRVLHRGDLILIMGADAKDLLKYCTAVTFAIQTKPWLREVDLWKSFINVPLEVLQELNPFWLD</sequence>
<reference evidence="3 4" key="1">
    <citation type="submission" date="2020-01" db="EMBL/GenBank/DDBJ databases">
        <title>Identification and distribution of gene clusters putatively required for synthesis of sphingolipid metabolism inhibitors in phylogenetically diverse species of the filamentous fungus Fusarium.</title>
        <authorList>
            <person name="Kim H.-S."/>
            <person name="Busman M."/>
            <person name="Brown D.W."/>
            <person name="Divon H."/>
            <person name="Uhlig S."/>
            <person name="Proctor R.H."/>
        </authorList>
    </citation>
    <scope>NUCLEOTIDE SEQUENCE [LARGE SCALE GENOMIC DNA]</scope>
    <source>
        <strain evidence="3 4">NRRL 20459</strain>
    </source>
</reference>
<evidence type="ECO:0000259" key="2">
    <source>
        <dbReference type="Pfam" id="PF13810"/>
    </source>
</evidence>
<feature type="region of interest" description="Disordered" evidence="1">
    <location>
        <begin position="842"/>
        <end position="862"/>
    </location>
</feature>